<dbReference type="EMBL" id="CAXDID020000572">
    <property type="protein sequence ID" value="CAL6103875.1"/>
    <property type="molecule type" value="Genomic_DNA"/>
</dbReference>
<dbReference type="EMBL" id="CATOUU010000209">
    <property type="protein sequence ID" value="CAI9921027.1"/>
    <property type="molecule type" value="Genomic_DNA"/>
</dbReference>
<evidence type="ECO:0000313" key="3">
    <source>
        <dbReference type="Proteomes" id="UP001642409"/>
    </source>
</evidence>
<evidence type="ECO:0000313" key="2">
    <source>
        <dbReference type="EMBL" id="CAL6103875.1"/>
    </source>
</evidence>
<keyword evidence="3" id="KW-1185">Reference proteome</keyword>
<comment type="caution">
    <text evidence="1">The sequence shown here is derived from an EMBL/GenBank/DDBJ whole genome shotgun (WGS) entry which is preliminary data.</text>
</comment>
<dbReference type="Proteomes" id="UP001642409">
    <property type="component" value="Unassembled WGS sequence"/>
</dbReference>
<reference evidence="1" key="1">
    <citation type="submission" date="2023-06" db="EMBL/GenBank/DDBJ databases">
        <authorList>
            <person name="Kurt Z."/>
        </authorList>
    </citation>
    <scope>NUCLEOTIDE SEQUENCE</scope>
</reference>
<proteinExistence type="predicted"/>
<organism evidence="1">
    <name type="scientific">Hexamita inflata</name>
    <dbReference type="NCBI Taxonomy" id="28002"/>
    <lineage>
        <taxon>Eukaryota</taxon>
        <taxon>Metamonada</taxon>
        <taxon>Diplomonadida</taxon>
        <taxon>Hexamitidae</taxon>
        <taxon>Hexamitinae</taxon>
        <taxon>Hexamita</taxon>
    </lineage>
</organism>
<accession>A0AA86TNF2</accession>
<dbReference type="AlphaFoldDB" id="A0AA86TNF2"/>
<protein>
    <submittedName>
        <fullName evidence="1">Uncharacterized protein</fullName>
    </submittedName>
</protein>
<sequence length="1192" mass="127751">MKDVIVNFQVLPLDLPSFYLFGATENILIQNSKIDVKVSQLLSESALICFKCDLHVIESSLVFVGVGSNISGLVLNGKSYITLESCSVQSRLSGQMVGGLVMQSNKINLNLKDSNFTSYFSCNGSVGALISFATDTIQIQSSNVKMCTNMVKNVGSGESFVTISGSVTQSCQICQNMKYSYGICINSFDNSQEIDYKLVCKPIFVFDGEVCSCQDGKMLNGSSCINILEATSHLLNQFESFDLSLRQIDTKLFDKIFALTQSTTDQINQVSSSTPSFNARIDTQSGVNTYVYQRYLALNEAIQQFVLKIKCGGQYGYAYVNNQCQYAECPISGQYAINGVCQCPIQNMLVIGNACTCPINSSLINNACTCTVTGQVVKNGACQCEVVDAFVSGSTCVCPASSAVVGNSCVCSVPGQIIITDICTCQTSGAFILNGACSCGTDGLNISNVCSCPTYSSLVENACICGGIVGISMIGGSCKCIALSYTIVNGMCQYTIENSDSAIKCSQSSYVTTFDIQAITHSVINTANYSSGYVFKTATVITNAFIDISNNVYTTVKPLFQSQASFTNIKVQIGTQTVNSGSILTPATTIAITQMNIISKFNTQITVNSLQQLQILLNDTTSTNINNLLVNLNFAPSSGNITLINASTGIMTITGYQVFGTYQSTECVAMTAFNISTSSYIQIFNVSFQPSIYNVGRFSSYLLCVVRVQNISFNNISVILGSVTQFQTFVSVSSTSSFKHKFGGLISYLCSNTNITVTNLLLNCYQTINTDHVQNSGFILGIQDIFVKNNNYTMQNMCIQQNFKSTNINFEATGLIAGSNGDMFIQQSSIIFTLQNSYIQLGNFGAIGVVSALTNGSISRLINLFVTMNALFSNKYASIGFFGDIEVQTFVIQNSSFKNINLTTLTSTGIISSVLSVKYNSVINTTVQTCNISAGTCAAGFFSQALNNYNTYIQNSTAQNNNITSITNYENYIGTIIGRMGSDVDMTLCLENLSIINNNISAFVTIVGSAVVGKILCSSKGILNASFVDLILTNNNVSGNQYTSAIVAVFTPVCNSQILLLNNISILGCNIKCTNGGCGGLVGSFGHSNTQNATLIVKNITMQNIKITSPTYVAGFLAFSQKCVQFTILQIYDSTVTSIVLISKNGGMVLGSNSGTCTFDIQASKTTGNNFMNSTQLQNCVSITSGISQSGC</sequence>
<reference evidence="2 3" key="2">
    <citation type="submission" date="2024-07" db="EMBL/GenBank/DDBJ databases">
        <authorList>
            <person name="Akdeniz Z."/>
        </authorList>
    </citation>
    <scope>NUCLEOTIDE SEQUENCE [LARGE SCALE GENOMIC DNA]</scope>
</reference>
<name>A0AA86TNF2_9EUKA</name>
<evidence type="ECO:0000313" key="1">
    <source>
        <dbReference type="EMBL" id="CAI9921027.1"/>
    </source>
</evidence>
<gene>
    <name evidence="2" type="ORF">HINF_LOCUS72362</name>
    <name evidence="1" type="ORF">HINF_LOCUS8672</name>
</gene>